<keyword evidence="2" id="KW-1185">Reference proteome</keyword>
<gene>
    <name evidence="1" type="ORF">Purlil1_14418</name>
</gene>
<accession>A0ABR0BBB0</accession>
<dbReference type="EMBL" id="JAWRVI010000904">
    <property type="protein sequence ID" value="KAK4058952.1"/>
    <property type="molecule type" value="Genomic_DNA"/>
</dbReference>
<sequence length="201" mass="22394">MAWANDNAHQVDEARWDLRSSNAYLRRLITSAKSQGVSSELHAKSQELIEEMAGKARAWRQRIASVPVRPRSLQMSLDSSIAKHIKAVARAVTEINLNEKLKAECLKMRSVFLISLQGPDAGFDAVRAASAALVSDALESDRIERDGRWFEAVREMEVCESQLAGGLGILLDELEESIREFQQVVGLDFELKGNDSSERLI</sequence>
<protein>
    <submittedName>
        <fullName evidence="1">Uncharacterized protein</fullName>
    </submittedName>
</protein>
<dbReference type="Proteomes" id="UP001287286">
    <property type="component" value="Unassembled WGS sequence"/>
</dbReference>
<evidence type="ECO:0000313" key="2">
    <source>
        <dbReference type="Proteomes" id="UP001287286"/>
    </source>
</evidence>
<proteinExistence type="predicted"/>
<evidence type="ECO:0000313" key="1">
    <source>
        <dbReference type="EMBL" id="KAK4058952.1"/>
    </source>
</evidence>
<reference evidence="1 2" key="1">
    <citation type="journal article" date="2024" name="Microbiol. Resour. Announc.">
        <title>Genome annotations for the ascomycete fungi Trichoderma harzianum, Trichoderma aggressivum, and Purpureocillium lilacinum.</title>
        <authorList>
            <person name="Beijen E.P.W."/>
            <person name="Ohm R.A."/>
        </authorList>
    </citation>
    <scope>NUCLEOTIDE SEQUENCE [LARGE SCALE GENOMIC DNA]</scope>
    <source>
        <strain evidence="1 2">CBS 150709</strain>
    </source>
</reference>
<name>A0ABR0BBB0_PURLI</name>
<comment type="caution">
    <text evidence="1">The sequence shown here is derived from an EMBL/GenBank/DDBJ whole genome shotgun (WGS) entry which is preliminary data.</text>
</comment>
<organism evidence="1 2">
    <name type="scientific">Purpureocillium lilacinum</name>
    <name type="common">Paecilomyces lilacinus</name>
    <dbReference type="NCBI Taxonomy" id="33203"/>
    <lineage>
        <taxon>Eukaryota</taxon>
        <taxon>Fungi</taxon>
        <taxon>Dikarya</taxon>
        <taxon>Ascomycota</taxon>
        <taxon>Pezizomycotina</taxon>
        <taxon>Sordariomycetes</taxon>
        <taxon>Hypocreomycetidae</taxon>
        <taxon>Hypocreales</taxon>
        <taxon>Ophiocordycipitaceae</taxon>
        <taxon>Purpureocillium</taxon>
    </lineage>
</organism>